<evidence type="ECO:0000256" key="2">
    <source>
        <dbReference type="ARBA" id="ARBA00023015"/>
    </source>
</evidence>
<dbReference type="Pfam" id="PF03466">
    <property type="entry name" value="LysR_substrate"/>
    <property type="match status" value="1"/>
</dbReference>
<evidence type="ECO:0000256" key="4">
    <source>
        <dbReference type="ARBA" id="ARBA00023163"/>
    </source>
</evidence>
<dbReference type="Gene3D" id="1.10.10.10">
    <property type="entry name" value="Winged helix-like DNA-binding domain superfamily/Winged helix DNA-binding domain"/>
    <property type="match status" value="1"/>
</dbReference>
<accession>A0A8J3E7T0</accession>
<dbReference type="Proteomes" id="UP000646365">
    <property type="component" value="Unassembled WGS sequence"/>
</dbReference>
<dbReference type="PANTHER" id="PTHR30537">
    <property type="entry name" value="HTH-TYPE TRANSCRIPTIONAL REGULATOR"/>
    <property type="match status" value="1"/>
</dbReference>
<dbReference type="InterPro" id="IPR036388">
    <property type="entry name" value="WH-like_DNA-bd_sf"/>
</dbReference>
<reference evidence="6" key="1">
    <citation type="journal article" date="2014" name="Int. J. Syst. Evol. Microbiol.">
        <title>Complete genome sequence of Corynebacterium casei LMG S-19264T (=DSM 44701T), isolated from a smear-ripened cheese.</title>
        <authorList>
            <consortium name="US DOE Joint Genome Institute (JGI-PGF)"/>
            <person name="Walter F."/>
            <person name="Albersmeier A."/>
            <person name="Kalinowski J."/>
            <person name="Ruckert C."/>
        </authorList>
    </citation>
    <scope>NUCLEOTIDE SEQUENCE</scope>
    <source>
        <strain evidence="6">CGMCC 1.15725</strain>
    </source>
</reference>
<keyword evidence="3" id="KW-0238">DNA-binding</keyword>
<evidence type="ECO:0000256" key="1">
    <source>
        <dbReference type="ARBA" id="ARBA00009437"/>
    </source>
</evidence>
<dbReference type="EMBL" id="BMJQ01000028">
    <property type="protein sequence ID" value="GGF48983.1"/>
    <property type="molecule type" value="Genomic_DNA"/>
</dbReference>
<evidence type="ECO:0000256" key="3">
    <source>
        <dbReference type="ARBA" id="ARBA00023125"/>
    </source>
</evidence>
<dbReference type="Gene3D" id="3.40.190.290">
    <property type="match status" value="1"/>
</dbReference>
<proteinExistence type="inferred from homology"/>
<feature type="domain" description="HTH lysR-type" evidence="5">
    <location>
        <begin position="4"/>
        <end position="61"/>
    </location>
</feature>
<dbReference type="GO" id="GO:0003700">
    <property type="term" value="F:DNA-binding transcription factor activity"/>
    <property type="evidence" value="ECO:0007669"/>
    <property type="project" value="InterPro"/>
</dbReference>
<dbReference type="InterPro" id="IPR000847">
    <property type="entry name" value="LysR_HTH_N"/>
</dbReference>
<dbReference type="AlphaFoldDB" id="A0A8J3E7T0"/>
<keyword evidence="7" id="KW-1185">Reference proteome</keyword>
<dbReference type="SUPFAM" id="SSF53850">
    <property type="entry name" value="Periplasmic binding protein-like II"/>
    <property type="match status" value="1"/>
</dbReference>
<protein>
    <submittedName>
        <fullName evidence="6">LysR family transcriptional regulator</fullName>
    </submittedName>
</protein>
<keyword evidence="4" id="KW-0804">Transcription</keyword>
<keyword evidence="2" id="KW-0805">Transcription regulation</keyword>
<dbReference type="PROSITE" id="PS50931">
    <property type="entry name" value="HTH_LYSR"/>
    <property type="match status" value="1"/>
</dbReference>
<sequence length="305" mass="33088">MPAMDWNDLRYFLAVARDGSLTGAARRLHVSQSTVTRRIEALEAALKAPLFLRRREGYVLSEAGSELLPAAERAEEALAAVSRRRFDAPGVIAGTVRIAVAEMLGQWFLLPALGELRAAHPELELEIVASVETIKLARREADLAVRLYPPREAGGLTIRRLAGLAICLYAAPDYLARRGTPATAGDLAQHEIIGWDPAYADFPIPRWLAELAPAARQPIRINTMAGHLLAARAGLGIAALLPQAAAENGLTRVLPDAAVFHHDIYLVAQALPQPDRRVDVVAQFIEQLFRREASRLAMAASPSDG</sequence>
<name>A0A8J3E7T0_9PROT</name>
<reference evidence="6" key="2">
    <citation type="submission" date="2020-09" db="EMBL/GenBank/DDBJ databases">
        <authorList>
            <person name="Sun Q."/>
            <person name="Zhou Y."/>
        </authorList>
    </citation>
    <scope>NUCLEOTIDE SEQUENCE</scope>
    <source>
        <strain evidence="6">CGMCC 1.15725</strain>
    </source>
</reference>
<evidence type="ECO:0000313" key="7">
    <source>
        <dbReference type="Proteomes" id="UP000646365"/>
    </source>
</evidence>
<dbReference type="GO" id="GO:0006351">
    <property type="term" value="P:DNA-templated transcription"/>
    <property type="evidence" value="ECO:0007669"/>
    <property type="project" value="TreeGrafter"/>
</dbReference>
<evidence type="ECO:0000259" key="5">
    <source>
        <dbReference type="PROSITE" id="PS50931"/>
    </source>
</evidence>
<dbReference type="SUPFAM" id="SSF46785">
    <property type="entry name" value="Winged helix' DNA-binding domain"/>
    <property type="match status" value="1"/>
</dbReference>
<gene>
    <name evidence="6" type="ORF">GCM10011611_64210</name>
</gene>
<comment type="similarity">
    <text evidence="1">Belongs to the LysR transcriptional regulatory family.</text>
</comment>
<organism evidence="6 7">
    <name type="scientific">Aliidongia dinghuensis</name>
    <dbReference type="NCBI Taxonomy" id="1867774"/>
    <lineage>
        <taxon>Bacteria</taxon>
        <taxon>Pseudomonadati</taxon>
        <taxon>Pseudomonadota</taxon>
        <taxon>Alphaproteobacteria</taxon>
        <taxon>Rhodospirillales</taxon>
        <taxon>Dongiaceae</taxon>
        <taxon>Aliidongia</taxon>
    </lineage>
</organism>
<evidence type="ECO:0000313" key="6">
    <source>
        <dbReference type="EMBL" id="GGF48983.1"/>
    </source>
</evidence>
<dbReference type="InterPro" id="IPR005119">
    <property type="entry name" value="LysR_subst-bd"/>
</dbReference>
<dbReference type="PRINTS" id="PR00039">
    <property type="entry name" value="HTHLYSR"/>
</dbReference>
<dbReference type="Pfam" id="PF00126">
    <property type="entry name" value="HTH_1"/>
    <property type="match status" value="1"/>
</dbReference>
<comment type="caution">
    <text evidence="6">The sequence shown here is derived from an EMBL/GenBank/DDBJ whole genome shotgun (WGS) entry which is preliminary data.</text>
</comment>
<dbReference type="InterPro" id="IPR058163">
    <property type="entry name" value="LysR-type_TF_proteobact-type"/>
</dbReference>
<dbReference type="InterPro" id="IPR036390">
    <property type="entry name" value="WH_DNA-bd_sf"/>
</dbReference>
<dbReference type="PANTHER" id="PTHR30537:SF3">
    <property type="entry name" value="TRANSCRIPTIONAL REGULATORY PROTEIN"/>
    <property type="match status" value="1"/>
</dbReference>
<dbReference type="GO" id="GO:0043565">
    <property type="term" value="F:sequence-specific DNA binding"/>
    <property type="evidence" value="ECO:0007669"/>
    <property type="project" value="TreeGrafter"/>
</dbReference>